<sequence length="110" mass="12454">MLTFIKNSSNCTGDLTIATYWSRKLQKIDRGKTLSTNLPRRGSFTGQSKNLLAYLPAGKARNLCRRLTSFKAEENKVVRPALWLRLTHHSDVVGLYDKEDLSPIFIKSNA</sequence>
<reference evidence="1 2" key="1">
    <citation type="submission" date="2017-12" db="EMBL/GenBank/DDBJ databases">
        <title>Comparative genomics of Botrytis spp.</title>
        <authorList>
            <person name="Valero-Jimenez C.A."/>
            <person name="Tapia P."/>
            <person name="Veloso J."/>
            <person name="Silva-Moreno E."/>
            <person name="Staats M."/>
            <person name="Valdes J.H."/>
            <person name="Van Kan J.A.L."/>
        </authorList>
    </citation>
    <scope>NUCLEOTIDE SEQUENCE [LARGE SCALE GENOMIC DNA]</scope>
    <source>
        <strain evidence="1 2">MUCL3349</strain>
    </source>
</reference>
<evidence type="ECO:0000313" key="1">
    <source>
        <dbReference type="EMBL" id="TGO84699.1"/>
    </source>
</evidence>
<protein>
    <submittedName>
        <fullName evidence="1">Uncharacterized protein</fullName>
    </submittedName>
</protein>
<dbReference type="AlphaFoldDB" id="A0A4Z1KRL7"/>
<accession>A0A4Z1KRL7</accession>
<evidence type="ECO:0000313" key="2">
    <source>
        <dbReference type="Proteomes" id="UP000297280"/>
    </source>
</evidence>
<name>A0A4Z1KRL7_9HELO</name>
<comment type="caution">
    <text evidence="1">The sequence shown here is derived from an EMBL/GenBank/DDBJ whole genome shotgun (WGS) entry which is preliminary data.</text>
</comment>
<gene>
    <name evidence="1" type="ORF">BPOR_0475g00020</name>
</gene>
<organism evidence="1 2">
    <name type="scientific">Botrytis porri</name>
    <dbReference type="NCBI Taxonomy" id="87229"/>
    <lineage>
        <taxon>Eukaryota</taxon>
        <taxon>Fungi</taxon>
        <taxon>Dikarya</taxon>
        <taxon>Ascomycota</taxon>
        <taxon>Pezizomycotina</taxon>
        <taxon>Leotiomycetes</taxon>
        <taxon>Helotiales</taxon>
        <taxon>Sclerotiniaceae</taxon>
        <taxon>Botrytis</taxon>
    </lineage>
</organism>
<dbReference type="Proteomes" id="UP000297280">
    <property type="component" value="Unassembled WGS sequence"/>
</dbReference>
<dbReference type="EMBL" id="PQXO01000474">
    <property type="protein sequence ID" value="TGO84699.1"/>
    <property type="molecule type" value="Genomic_DNA"/>
</dbReference>
<proteinExistence type="predicted"/>
<keyword evidence="2" id="KW-1185">Reference proteome</keyword>